<organism evidence="9 10">
    <name type="scientific">Flavobacterium macrobrachii</name>
    <dbReference type="NCBI Taxonomy" id="591204"/>
    <lineage>
        <taxon>Bacteria</taxon>
        <taxon>Pseudomonadati</taxon>
        <taxon>Bacteroidota</taxon>
        <taxon>Flavobacteriia</taxon>
        <taxon>Flavobacteriales</taxon>
        <taxon>Flavobacteriaceae</taxon>
        <taxon>Flavobacterium</taxon>
    </lineage>
</organism>
<evidence type="ECO:0000256" key="2">
    <source>
        <dbReference type="ARBA" id="ARBA00022512"/>
    </source>
</evidence>
<dbReference type="SUPFAM" id="SSF49899">
    <property type="entry name" value="Concanavalin A-like lectins/glucanases"/>
    <property type="match status" value="2"/>
</dbReference>
<dbReference type="InterPro" id="IPR013320">
    <property type="entry name" value="ConA-like_dom_sf"/>
</dbReference>
<dbReference type="NCBIfam" id="TIGR04183">
    <property type="entry name" value="Por_Secre_tail"/>
    <property type="match status" value="1"/>
</dbReference>
<keyword evidence="2" id="KW-0134">Cell wall</keyword>
<dbReference type="SUPFAM" id="SSF52058">
    <property type="entry name" value="L domain-like"/>
    <property type="match status" value="3"/>
</dbReference>
<dbReference type="InterPro" id="IPR036941">
    <property type="entry name" value="Rcpt_L-dom_sf"/>
</dbReference>
<comment type="subcellular location">
    <subcellularLocation>
        <location evidence="1">Secreted</location>
        <location evidence="1">Cell wall</location>
    </subcellularLocation>
</comment>
<dbReference type="RefSeq" id="WP_187658359.1">
    <property type="nucleotide sequence ID" value="NZ_JACSOD020000440.1"/>
</dbReference>
<dbReference type="InterPro" id="IPR051648">
    <property type="entry name" value="CWI-Assembly_Regulator"/>
</dbReference>
<dbReference type="InterPro" id="IPR000494">
    <property type="entry name" value="Rcpt_L-dom"/>
</dbReference>
<evidence type="ECO:0000313" key="10">
    <source>
        <dbReference type="Proteomes" id="UP000759529"/>
    </source>
</evidence>
<feature type="domain" description="Secretion system C-terminal sorting" evidence="8">
    <location>
        <begin position="862"/>
        <end position="927"/>
    </location>
</feature>
<dbReference type="PANTHER" id="PTHR31018:SF3">
    <property type="entry name" value="RECEPTOR PROTEIN-TYROSINE KINASE"/>
    <property type="match status" value="1"/>
</dbReference>
<evidence type="ECO:0000256" key="1">
    <source>
        <dbReference type="ARBA" id="ARBA00004191"/>
    </source>
</evidence>
<name>A0ABS2CUB9_9FLAO</name>
<keyword evidence="3" id="KW-0964">Secreted</keyword>
<dbReference type="PANTHER" id="PTHR31018">
    <property type="entry name" value="SPORULATION-SPECIFIC PROTEIN-RELATED"/>
    <property type="match status" value="1"/>
</dbReference>
<keyword evidence="4 6" id="KW-0732">Signal</keyword>
<gene>
    <name evidence="9" type="ORF">H9X54_004485</name>
</gene>
<evidence type="ECO:0000259" key="7">
    <source>
        <dbReference type="Pfam" id="PF01030"/>
    </source>
</evidence>
<dbReference type="Gene3D" id="3.80.20.20">
    <property type="entry name" value="Receptor L-domain"/>
    <property type="match status" value="2"/>
</dbReference>
<dbReference type="InterPro" id="IPR026444">
    <property type="entry name" value="Secre_tail"/>
</dbReference>
<dbReference type="Pfam" id="PF18962">
    <property type="entry name" value="Por_Secre_tail"/>
    <property type="match status" value="1"/>
</dbReference>
<dbReference type="Gene3D" id="2.60.120.200">
    <property type="match status" value="2"/>
</dbReference>
<sequence length="930" mass="100091">MKKIVLFLFWLVQVSWAQTLIAKFEFNGNLDSSNGANTLITNSGYSGTVSYTNDRFGQANSACVLPTNVTANLSTVLTNLPQGNSNRTVSVWVKNINYPNNARINVFEYGNSNANQQFSLIHEGVSFNRLFVNNGVSSYTSDNNKAAIYPGGWYHYVVTHGNNTLKIYVNGLLVLSQSNVTLGTFGNTFSLNFGATPFANSQLHYDDLEIYDVALTETQIQNKYTAETPLNSNQLVAYFGFNNSLTAQNNSSLEFNTSNATPYTTGFNGQGLDFQLSTPASMPFQPSQLNNNNFTISFWNKRSGNPTFTFETMFEAFGAIYFRDGTANASTRTNFGFNFGGSNWQNVEINRWINNEWVHYAATFEPTAGNATIVKWYRNGILIYEQNIGSGVLNQSFENFITLGGGLTGNGSGTFLASKNASNMQLDELYIYNRALTQAQIMALRYQVPSSCPTGNVTLTTQAEVDALASCTTISGNLTVNGGGNALNLAPLNNITSVTGTLFITGVSNNQTNIFPNLTTVGNGIAIQSNTFQQFGGFNSLTTLTAGTILFQLNSQLTTISGFTSLNSLTSSFLGFAQNNNLETINAFSNLQTVNGLLIRNTKLTNLGFLSSLQTNNGQLSVESNSLLTNATFPNIVNHNFSNGITGSRYIRFINNTLLTTIGNINFNGSSTCEALTINGSLINSISSFGTSSFSVNGEVFIANNSVTNLNFLNQLTSCGGIRISQCAQITSLTGLANLTTINGQASNAGLTIFNNINLTTLNGLNTTNLALMNQQVVINGNTALTNISALSSIPVSGVSTLTISSNGQLAACASIWLCDYVATGKPLTVLANATGCESVTAVNSACTALSTSDFDLNEISLYPNPTNSVFNLEIPNEVVKQVEIYDLSGKKLLKSNQHQIDVSSFATGIYMVQIQTESGKIGVSKLVKK</sequence>
<evidence type="ECO:0000256" key="4">
    <source>
        <dbReference type="ARBA" id="ARBA00022729"/>
    </source>
</evidence>
<reference evidence="9 10" key="1">
    <citation type="submission" date="2021-02" db="EMBL/GenBank/DDBJ databases">
        <authorList>
            <person name="Jung H.S."/>
            <person name="Chun B.H."/>
            <person name="Jeon C.O."/>
        </authorList>
    </citation>
    <scope>NUCLEOTIDE SEQUENCE [LARGE SCALE GENOMIC DNA]</scope>
    <source>
        <strain evidence="9 10">LMG 25203</strain>
    </source>
</reference>
<keyword evidence="10" id="KW-1185">Reference proteome</keyword>
<dbReference type="EMBL" id="JACSOD020000440">
    <property type="protein sequence ID" value="MBM6498558.1"/>
    <property type="molecule type" value="Genomic_DNA"/>
</dbReference>
<accession>A0ABS2CUB9</accession>
<keyword evidence="5" id="KW-0325">Glycoprotein</keyword>
<protein>
    <submittedName>
        <fullName evidence="9">T9SS type A sorting domain-containing protein</fullName>
    </submittedName>
</protein>
<evidence type="ECO:0000259" key="8">
    <source>
        <dbReference type="Pfam" id="PF18962"/>
    </source>
</evidence>
<feature type="domain" description="Receptor L-domain" evidence="7">
    <location>
        <begin position="471"/>
        <end position="559"/>
    </location>
</feature>
<dbReference type="Pfam" id="PF13385">
    <property type="entry name" value="Laminin_G_3"/>
    <property type="match status" value="2"/>
</dbReference>
<evidence type="ECO:0000256" key="3">
    <source>
        <dbReference type="ARBA" id="ARBA00022525"/>
    </source>
</evidence>
<feature type="signal peptide" evidence="6">
    <location>
        <begin position="1"/>
        <end position="17"/>
    </location>
</feature>
<evidence type="ECO:0000256" key="5">
    <source>
        <dbReference type="ARBA" id="ARBA00023180"/>
    </source>
</evidence>
<comment type="caution">
    <text evidence="9">The sequence shown here is derived from an EMBL/GenBank/DDBJ whole genome shotgun (WGS) entry which is preliminary data.</text>
</comment>
<evidence type="ECO:0000313" key="9">
    <source>
        <dbReference type="EMBL" id="MBM6498558.1"/>
    </source>
</evidence>
<dbReference type="Proteomes" id="UP000759529">
    <property type="component" value="Unassembled WGS sequence"/>
</dbReference>
<proteinExistence type="predicted"/>
<dbReference type="Pfam" id="PF01030">
    <property type="entry name" value="Recep_L_domain"/>
    <property type="match status" value="1"/>
</dbReference>
<evidence type="ECO:0000256" key="6">
    <source>
        <dbReference type="SAM" id="SignalP"/>
    </source>
</evidence>
<feature type="chain" id="PRO_5046110047" evidence="6">
    <location>
        <begin position="18"/>
        <end position="930"/>
    </location>
</feature>